<feature type="compositionally biased region" description="Polar residues" evidence="1">
    <location>
        <begin position="73"/>
        <end position="82"/>
    </location>
</feature>
<feature type="region of interest" description="Disordered" evidence="1">
    <location>
        <begin position="70"/>
        <end position="110"/>
    </location>
</feature>
<gene>
    <name evidence="2" type="ORF">CMV_002976</name>
</gene>
<dbReference type="EMBL" id="JRKL02000225">
    <property type="protein sequence ID" value="KAF3973605.1"/>
    <property type="molecule type" value="Genomic_DNA"/>
</dbReference>
<dbReference type="PANTHER" id="PTHR33710">
    <property type="entry name" value="BNAC02G09200D PROTEIN"/>
    <property type="match status" value="1"/>
</dbReference>
<sequence>MRDDSEIFPPPKAATTVSDLVMADVTPYEKMPDDFEEQLREIDGTINADVTLQKLIGIKELKKENRVGAGFSNIDQPENMSTPKKLPERKKLAKSKGKENKPPSGEKGIQVHEVEKGVNQGTWDTVRALEKDGLKQTQGMVVLSKGWSGGLAILWKEELKVDVQSYSNSHIDAIIGQGEDGQQWRLMGFYGNLETSKWEESWLLLKRLGNRRWVRERLDKALVSTNLAARFLKMRLHHKPDSFSNHCILVLKDVQKNNKKRRRKKLFRFEEMWLKEESCTDVVEEAWTRGACKDSESPLFTCLVECRASLSSWNDLSFGHVGKKLATR</sequence>
<accession>A0A8J4RPH8</accession>
<evidence type="ECO:0000313" key="3">
    <source>
        <dbReference type="Proteomes" id="UP000737018"/>
    </source>
</evidence>
<evidence type="ECO:0000313" key="2">
    <source>
        <dbReference type="EMBL" id="KAF3973605.1"/>
    </source>
</evidence>
<dbReference type="PANTHER" id="PTHR33710:SF71">
    <property type="entry name" value="ENDONUCLEASE_EXONUCLEASE_PHOSPHATASE DOMAIN-CONTAINING PROTEIN"/>
    <property type="match status" value="1"/>
</dbReference>
<keyword evidence="3" id="KW-1185">Reference proteome</keyword>
<evidence type="ECO:0000256" key="1">
    <source>
        <dbReference type="SAM" id="MobiDB-lite"/>
    </source>
</evidence>
<proteinExistence type="predicted"/>
<organism evidence="2 3">
    <name type="scientific">Castanea mollissima</name>
    <name type="common">Chinese chestnut</name>
    <dbReference type="NCBI Taxonomy" id="60419"/>
    <lineage>
        <taxon>Eukaryota</taxon>
        <taxon>Viridiplantae</taxon>
        <taxon>Streptophyta</taxon>
        <taxon>Embryophyta</taxon>
        <taxon>Tracheophyta</taxon>
        <taxon>Spermatophyta</taxon>
        <taxon>Magnoliopsida</taxon>
        <taxon>eudicotyledons</taxon>
        <taxon>Gunneridae</taxon>
        <taxon>Pentapetalae</taxon>
        <taxon>rosids</taxon>
        <taxon>fabids</taxon>
        <taxon>Fagales</taxon>
        <taxon>Fagaceae</taxon>
        <taxon>Castanea</taxon>
    </lineage>
</organism>
<feature type="compositionally biased region" description="Basic and acidic residues" evidence="1">
    <location>
        <begin position="85"/>
        <end position="101"/>
    </location>
</feature>
<dbReference type="AlphaFoldDB" id="A0A8J4RPH8"/>
<dbReference type="OrthoDB" id="1001388at2759"/>
<reference evidence="2" key="1">
    <citation type="submission" date="2020-03" db="EMBL/GenBank/DDBJ databases">
        <title>Castanea mollissima Vanexum genome sequencing.</title>
        <authorList>
            <person name="Staton M."/>
        </authorList>
    </citation>
    <scope>NUCLEOTIDE SEQUENCE</scope>
    <source>
        <tissue evidence="2">Leaf</tissue>
    </source>
</reference>
<name>A0A8J4RPH8_9ROSI</name>
<comment type="caution">
    <text evidence="2">The sequence shown here is derived from an EMBL/GenBank/DDBJ whole genome shotgun (WGS) entry which is preliminary data.</text>
</comment>
<protein>
    <submittedName>
        <fullName evidence="2">Uncharacterized protein</fullName>
    </submittedName>
</protein>
<dbReference type="Proteomes" id="UP000737018">
    <property type="component" value="Unassembled WGS sequence"/>
</dbReference>